<dbReference type="InterPro" id="IPR006084">
    <property type="entry name" value="XPG/Rad2"/>
</dbReference>
<dbReference type="SUPFAM" id="SSF47807">
    <property type="entry name" value="5' to 3' exonuclease, C-terminal subdomain"/>
    <property type="match status" value="1"/>
</dbReference>
<evidence type="ECO:0000256" key="2">
    <source>
        <dbReference type="ARBA" id="ARBA00004123"/>
    </source>
</evidence>
<keyword evidence="12" id="KW-0539">Nucleus</keyword>
<dbReference type="InterPro" id="IPR006086">
    <property type="entry name" value="XPG-I_dom"/>
</dbReference>
<dbReference type="PRINTS" id="PR00853">
    <property type="entry name" value="XPGRADSUPER"/>
</dbReference>
<dbReference type="PANTHER" id="PTHR16171:SF7">
    <property type="entry name" value="DNA REPAIR PROTEIN RAD2"/>
    <property type="match status" value="1"/>
</dbReference>
<gene>
    <name evidence="18" type="ORF">PSYICH_LOCUS3957</name>
</gene>
<evidence type="ECO:0000313" key="18">
    <source>
        <dbReference type="EMBL" id="CAH1102427.1"/>
    </source>
</evidence>
<feature type="region of interest" description="Disordered" evidence="15">
    <location>
        <begin position="983"/>
        <end position="1095"/>
    </location>
</feature>
<keyword evidence="10" id="KW-0460">Magnesium</keyword>
<accession>A0A9P0GAE1</accession>
<evidence type="ECO:0000259" key="16">
    <source>
        <dbReference type="SMART" id="SM00484"/>
    </source>
</evidence>
<comment type="subcellular location">
    <subcellularLocation>
        <location evidence="2">Nucleus</location>
    </subcellularLocation>
</comment>
<dbReference type="InterPro" id="IPR006085">
    <property type="entry name" value="XPG_DNA_repair_N"/>
</dbReference>
<comment type="cofactor">
    <cofactor evidence="1">
        <name>Mg(2+)</name>
        <dbReference type="ChEBI" id="CHEBI:18420"/>
    </cofactor>
</comment>
<evidence type="ECO:0000256" key="13">
    <source>
        <dbReference type="ARBA" id="ARBA00038112"/>
    </source>
</evidence>
<feature type="compositionally biased region" description="Acidic residues" evidence="15">
    <location>
        <begin position="160"/>
        <end position="169"/>
    </location>
</feature>
<dbReference type="GO" id="GO:0046872">
    <property type="term" value="F:metal ion binding"/>
    <property type="evidence" value="ECO:0007669"/>
    <property type="project" value="UniProtKB-KW"/>
</dbReference>
<proteinExistence type="inferred from homology"/>
<evidence type="ECO:0000256" key="10">
    <source>
        <dbReference type="ARBA" id="ARBA00022842"/>
    </source>
</evidence>
<evidence type="ECO:0000256" key="12">
    <source>
        <dbReference type="ARBA" id="ARBA00023242"/>
    </source>
</evidence>
<dbReference type="Gene3D" id="3.40.50.1010">
    <property type="entry name" value="5'-nuclease"/>
    <property type="match status" value="2"/>
</dbReference>
<dbReference type="GO" id="GO:0005634">
    <property type="term" value="C:nucleus"/>
    <property type="evidence" value="ECO:0007669"/>
    <property type="project" value="UniProtKB-SubCell"/>
</dbReference>
<evidence type="ECO:0000256" key="8">
    <source>
        <dbReference type="ARBA" id="ARBA00022763"/>
    </source>
</evidence>
<keyword evidence="4" id="KW-0597">Phosphoprotein</keyword>
<feature type="region of interest" description="Disordered" evidence="15">
    <location>
        <begin position="152"/>
        <end position="181"/>
    </location>
</feature>
<evidence type="ECO:0000259" key="17">
    <source>
        <dbReference type="SMART" id="SM00485"/>
    </source>
</evidence>
<keyword evidence="19" id="KW-1185">Reference proteome</keyword>
<feature type="coiled-coil region" evidence="14">
    <location>
        <begin position="298"/>
        <end position="327"/>
    </location>
</feature>
<dbReference type="FunFam" id="1.10.150.20:FF:000030">
    <property type="entry name" value="Flap endonuclease GEN-like 1"/>
    <property type="match status" value="1"/>
</dbReference>
<feature type="coiled-coil region" evidence="14">
    <location>
        <begin position="669"/>
        <end position="696"/>
    </location>
</feature>
<keyword evidence="5" id="KW-0540">Nuclease</keyword>
<evidence type="ECO:0000256" key="4">
    <source>
        <dbReference type="ARBA" id="ARBA00022553"/>
    </source>
</evidence>
<dbReference type="GO" id="GO:0006289">
    <property type="term" value="P:nucleotide-excision repair"/>
    <property type="evidence" value="ECO:0007669"/>
    <property type="project" value="InterPro"/>
</dbReference>
<keyword evidence="14" id="KW-0175">Coiled coil</keyword>
<dbReference type="GO" id="GO:0017108">
    <property type="term" value="F:5'-flap endonuclease activity"/>
    <property type="evidence" value="ECO:0007669"/>
    <property type="project" value="UniProtKB-ARBA"/>
</dbReference>
<comment type="similarity">
    <text evidence="3">Belongs to the XPG/RAD2 endonuclease family. XPG subfamily.</text>
</comment>
<dbReference type="SMART" id="SM00279">
    <property type="entry name" value="HhH2"/>
    <property type="match status" value="1"/>
</dbReference>
<name>A0A9P0GAE1_9CUCU</name>
<evidence type="ECO:0000256" key="9">
    <source>
        <dbReference type="ARBA" id="ARBA00022801"/>
    </source>
</evidence>
<feature type="compositionally biased region" description="Basic and acidic residues" evidence="15">
    <location>
        <begin position="1008"/>
        <end position="1018"/>
    </location>
</feature>
<keyword evidence="7" id="KW-0255">Endonuclease</keyword>
<keyword evidence="6" id="KW-0479">Metal-binding</keyword>
<dbReference type="SUPFAM" id="SSF88723">
    <property type="entry name" value="PIN domain-like"/>
    <property type="match status" value="1"/>
</dbReference>
<feature type="domain" description="XPG N-terminal" evidence="17">
    <location>
        <begin position="1"/>
        <end position="98"/>
    </location>
</feature>
<dbReference type="InterPro" id="IPR003903">
    <property type="entry name" value="UIM_dom"/>
</dbReference>
<evidence type="ECO:0000256" key="14">
    <source>
        <dbReference type="SAM" id="Coils"/>
    </source>
</evidence>
<dbReference type="FunFam" id="3.40.50.1010:FF:000044">
    <property type="entry name" value="DNA repair endonuclease"/>
    <property type="match status" value="1"/>
</dbReference>
<keyword evidence="8" id="KW-0227">DNA damage</keyword>
<organism evidence="18 19">
    <name type="scientific">Psylliodes chrysocephalus</name>
    <dbReference type="NCBI Taxonomy" id="3402493"/>
    <lineage>
        <taxon>Eukaryota</taxon>
        <taxon>Metazoa</taxon>
        <taxon>Ecdysozoa</taxon>
        <taxon>Arthropoda</taxon>
        <taxon>Hexapoda</taxon>
        <taxon>Insecta</taxon>
        <taxon>Pterygota</taxon>
        <taxon>Neoptera</taxon>
        <taxon>Endopterygota</taxon>
        <taxon>Coleoptera</taxon>
        <taxon>Polyphaga</taxon>
        <taxon>Cucujiformia</taxon>
        <taxon>Chrysomeloidea</taxon>
        <taxon>Chrysomelidae</taxon>
        <taxon>Galerucinae</taxon>
        <taxon>Alticini</taxon>
        <taxon>Psylliodes</taxon>
    </lineage>
</organism>
<dbReference type="InterPro" id="IPR036279">
    <property type="entry name" value="5-3_exonuclease_C_sf"/>
</dbReference>
<feature type="domain" description="XPG-I" evidence="16">
    <location>
        <begin position="713"/>
        <end position="782"/>
    </location>
</feature>
<dbReference type="PANTHER" id="PTHR16171">
    <property type="entry name" value="DNA REPAIR PROTEIN COMPLEMENTING XP-G CELLS-RELATED"/>
    <property type="match status" value="1"/>
</dbReference>
<evidence type="ECO:0000256" key="3">
    <source>
        <dbReference type="ARBA" id="ARBA00005283"/>
    </source>
</evidence>
<protein>
    <recommendedName>
        <fullName evidence="20">DNA repair protein complementing XP-G cells homolog</fullName>
    </recommendedName>
</protein>
<dbReference type="Proteomes" id="UP001153636">
    <property type="component" value="Chromosome 13"/>
</dbReference>
<dbReference type="GO" id="GO:0000400">
    <property type="term" value="F:four-way junction DNA binding"/>
    <property type="evidence" value="ECO:0007669"/>
    <property type="project" value="UniProtKB-ARBA"/>
</dbReference>
<dbReference type="AlphaFoldDB" id="A0A9P0GAE1"/>
<dbReference type="Pfam" id="PF00867">
    <property type="entry name" value="XPG_I"/>
    <property type="match status" value="1"/>
</dbReference>
<dbReference type="SMART" id="SM00484">
    <property type="entry name" value="XPGI"/>
    <property type="match status" value="1"/>
</dbReference>
<dbReference type="PROSITE" id="PS00842">
    <property type="entry name" value="XPG_2"/>
    <property type="match status" value="1"/>
</dbReference>
<dbReference type="PROSITE" id="PS50330">
    <property type="entry name" value="UIM"/>
    <property type="match status" value="2"/>
</dbReference>
<evidence type="ECO:0000256" key="15">
    <source>
        <dbReference type="SAM" id="MobiDB-lite"/>
    </source>
</evidence>
<feature type="region of interest" description="Disordered" evidence="15">
    <location>
        <begin position="1222"/>
        <end position="1248"/>
    </location>
</feature>
<dbReference type="PROSITE" id="PS00841">
    <property type="entry name" value="XPG_1"/>
    <property type="match status" value="1"/>
</dbReference>
<dbReference type="PRINTS" id="PR00066">
    <property type="entry name" value="XRODRMPGMNTG"/>
</dbReference>
<dbReference type="GO" id="GO:0003697">
    <property type="term" value="F:single-stranded DNA binding"/>
    <property type="evidence" value="ECO:0007669"/>
    <property type="project" value="InterPro"/>
</dbReference>
<evidence type="ECO:0008006" key="20">
    <source>
        <dbReference type="Google" id="ProtNLM"/>
    </source>
</evidence>
<feature type="compositionally biased region" description="Basic and acidic residues" evidence="15">
    <location>
        <begin position="1057"/>
        <end position="1067"/>
    </location>
</feature>
<dbReference type="Pfam" id="PF00752">
    <property type="entry name" value="XPG_N"/>
    <property type="match status" value="1"/>
</dbReference>
<dbReference type="InterPro" id="IPR019974">
    <property type="entry name" value="XPG_CS"/>
</dbReference>
<dbReference type="OrthoDB" id="31113at2759"/>
<dbReference type="SMART" id="SM00485">
    <property type="entry name" value="XPGN"/>
    <property type="match status" value="1"/>
</dbReference>
<evidence type="ECO:0000313" key="19">
    <source>
        <dbReference type="Proteomes" id="UP001153636"/>
    </source>
</evidence>
<dbReference type="Pfam" id="PF02809">
    <property type="entry name" value="UIM"/>
    <property type="match status" value="2"/>
</dbReference>
<evidence type="ECO:0000256" key="5">
    <source>
        <dbReference type="ARBA" id="ARBA00022722"/>
    </source>
</evidence>
<reference evidence="18" key="1">
    <citation type="submission" date="2022-01" db="EMBL/GenBank/DDBJ databases">
        <authorList>
            <person name="King R."/>
        </authorList>
    </citation>
    <scope>NUCLEOTIDE SEQUENCE</scope>
</reference>
<dbReference type="CDD" id="cd09868">
    <property type="entry name" value="PIN_XPG_RAD2"/>
    <property type="match status" value="2"/>
</dbReference>
<dbReference type="GO" id="GO:0008821">
    <property type="term" value="F:crossover junction DNA endonuclease activity"/>
    <property type="evidence" value="ECO:0007669"/>
    <property type="project" value="UniProtKB-ARBA"/>
</dbReference>
<evidence type="ECO:0000256" key="7">
    <source>
        <dbReference type="ARBA" id="ARBA00022759"/>
    </source>
</evidence>
<dbReference type="Gene3D" id="1.10.150.20">
    <property type="entry name" value="5' to 3' exonuclease, C-terminal subdomain"/>
    <property type="match status" value="1"/>
</dbReference>
<sequence length="1248" mass="140983">MGVHGLWKLIESSGKPIPIETLENKVLAVDVSIWLHQAIKGFQDNKGAPVANAHLLGIYHRVCKLLYFKIKPVFVFDGGVPALKRQTIAKRNQLKSRHASEADRLQKQLLNTLLKHSAISKVLGEKAKASMPISKKSSDKFDNLYALPSSTEFDSTLSSSEDEDTEETTDSTTTDSSPTKQWDLHTIDTTSIYFKSLPLEVKHEILTDLKDTRKQNTWAKLHLFPKQSDDFSSYQMKRLLKRQEVQSALEDVSKEMGGMSLSLAELESLLNDQGVKTTNDSNIGKRIASDENTRYLYIKNLQEELKNAEEKEQIKNLTNIDEEEELKKAIQLSLEEAPDTIKTGVLESKKKTKADMEEEEELQKAIQLSLEETPSTSVGPKLSEFSFLSNFNDADFKSDSDEDLVEETKTSKPNLKKLSSAESYMLEYSGLTRNEIDKIISKSANKISIQKSAVETLPKDISNKDASKDVAEATVTINLEEEKPEEDLQNKQSSRVLEVIAEEETEDIKCAGEVEIMSDSDESSSNEIELPKSKLNLEIIIDPNKKDDDGDDLFGDIFEKDTNTENIDNTKEVPVLNKPIEIIINPNKSDTDNDDLFGDIFIKDKLTENKEDHQKASTSDGLNENGPGKIETVKDNITIAKQKIVSIQKNEDIVINKSSKETAVPKISRKEMEELQENLQKEKVDLLKEKSTKERLANNITDQMYQEAQELLELFGVPYIIAPMEAEAQCAFLDENELTNGSITDDSDIWLFGGRTVYKNFFNQSKYVMEFKSENIEHHFKLTRQQMILLALLVGSDYTTGIQGVGPVTALEILASFPPAQSKEFKLTHHQLVTGLKEFKSWFMKGKAPGPGRSGLKSKLKNIAFADGFPNSQVVEAYLEPKVDSNKDTFSWSKPDVTGLTVFATEKFGWTMKKTEEILNPVIKKIEENQTQKTIKDYFKTKFKINPVDLEGKVSKRVKTAIDKIGKTPDELIADEMAELEKEKEREIRKTKGGGSKKSNSTRNKRKAVNDASDKNQEEIDSQMTENAGNSLGEKLKDTTQDKPKVLNRRRNASTKKNIEKDLKEDANNEAPPKRSRKKKETNEINTSKSLEEMDNVKDYENLAVELKTRRKRRNELMKIKIEDLTKKKPKIQPPTENIPKELAEDAEIKLLEATTSQSNKRIEEIKNEVLHSLEKPVVKKNVPIPTTSFHTKEVIHQKLRDKSDVLRNKLKAIEVYRKSTKGPGYVPKRAKKVAAPKEDAGLSEDSD</sequence>
<keyword evidence="11" id="KW-0234">DNA repair</keyword>
<dbReference type="InterPro" id="IPR008918">
    <property type="entry name" value="HhH2"/>
</dbReference>
<evidence type="ECO:0000256" key="6">
    <source>
        <dbReference type="ARBA" id="ARBA00022723"/>
    </source>
</evidence>
<evidence type="ECO:0000256" key="11">
    <source>
        <dbReference type="ARBA" id="ARBA00023204"/>
    </source>
</evidence>
<comment type="similarity">
    <text evidence="13">Belongs to the XPG/RAD2 endonuclease family. GEN subfamily.</text>
</comment>
<dbReference type="EMBL" id="OV651825">
    <property type="protein sequence ID" value="CAH1102427.1"/>
    <property type="molecule type" value="Genomic_DNA"/>
</dbReference>
<dbReference type="InterPro" id="IPR029060">
    <property type="entry name" value="PIN-like_dom_sf"/>
</dbReference>
<dbReference type="CDD" id="cd09904">
    <property type="entry name" value="H3TH_XPG"/>
    <property type="match status" value="1"/>
</dbReference>
<dbReference type="InterPro" id="IPR001044">
    <property type="entry name" value="XPG/Rad2_eukaryotes"/>
</dbReference>
<evidence type="ECO:0000256" key="1">
    <source>
        <dbReference type="ARBA" id="ARBA00001946"/>
    </source>
</evidence>
<dbReference type="SMART" id="SM00726">
    <property type="entry name" value="UIM"/>
    <property type="match status" value="2"/>
</dbReference>
<dbReference type="Gene3D" id="6.10.140.100">
    <property type="match status" value="1"/>
</dbReference>
<keyword evidence="9" id="KW-0378">Hydrolase</keyword>
<feature type="compositionally biased region" description="Low complexity" evidence="15">
    <location>
        <begin position="170"/>
        <end position="179"/>
    </location>
</feature>
<feature type="region of interest" description="Disordered" evidence="15">
    <location>
        <begin position="610"/>
        <end position="629"/>
    </location>
</feature>
<feature type="compositionally biased region" description="Basic and acidic residues" evidence="15">
    <location>
        <begin position="1034"/>
        <end position="1045"/>
    </location>
</feature>